<evidence type="ECO:0000259" key="7">
    <source>
        <dbReference type="Pfam" id="PF00460"/>
    </source>
</evidence>
<evidence type="ECO:0000259" key="10">
    <source>
        <dbReference type="Pfam" id="PF22692"/>
    </source>
</evidence>
<dbReference type="PANTHER" id="PTHR30435:SF1">
    <property type="entry name" value="FLAGELLAR HOOK PROTEIN FLGE"/>
    <property type="match status" value="1"/>
</dbReference>
<evidence type="ECO:0000256" key="2">
    <source>
        <dbReference type="ARBA" id="ARBA00009677"/>
    </source>
</evidence>
<keyword evidence="12" id="KW-1185">Reference proteome</keyword>
<feature type="region of interest" description="Disordered" evidence="6">
    <location>
        <begin position="359"/>
        <end position="378"/>
    </location>
</feature>
<dbReference type="PATRIC" id="fig|1503.3.peg.2651"/>
<keyword evidence="11" id="KW-0282">Flagellum</keyword>
<dbReference type="Pfam" id="PF00460">
    <property type="entry name" value="Flg_bb_rod"/>
    <property type="match status" value="1"/>
</dbReference>
<dbReference type="Gene3D" id="2.60.98.20">
    <property type="entry name" value="Flagellar hook protein FlgE"/>
    <property type="match status" value="1"/>
</dbReference>
<name>A0A0L0WBC1_GOTPU</name>
<dbReference type="InterPro" id="IPR020013">
    <property type="entry name" value="Flagellar_FlgE/F/G"/>
</dbReference>
<dbReference type="GO" id="GO:0071978">
    <property type="term" value="P:bacterial-type flagellum-dependent swarming motility"/>
    <property type="evidence" value="ECO:0007669"/>
    <property type="project" value="TreeGrafter"/>
</dbReference>
<evidence type="ECO:0000313" key="11">
    <source>
        <dbReference type="EMBL" id="KNF08819.1"/>
    </source>
</evidence>
<dbReference type="GO" id="GO:0009424">
    <property type="term" value="C:bacterial-type flagellum hook"/>
    <property type="evidence" value="ECO:0007669"/>
    <property type="project" value="TreeGrafter"/>
</dbReference>
<feature type="domain" description="Flagellar basal body rod protein N-terminal" evidence="7">
    <location>
        <begin position="5"/>
        <end position="35"/>
    </location>
</feature>
<evidence type="ECO:0000256" key="3">
    <source>
        <dbReference type="ARBA" id="ARBA00019015"/>
    </source>
</evidence>
<comment type="caution">
    <text evidence="11">The sequence shown here is derived from an EMBL/GenBank/DDBJ whole genome shotgun (WGS) entry which is preliminary data.</text>
</comment>
<dbReference type="Pfam" id="PF22692">
    <property type="entry name" value="LlgE_F_G_D1"/>
    <property type="match status" value="1"/>
</dbReference>
<keyword evidence="11" id="KW-0969">Cilium</keyword>
<dbReference type="Proteomes" id="UP000037267">
    <property type="component" value="Unassembled WGS sequence"/>
</dbReference>
<sequence length="423" mass="45159">MLRSMYTGVSGLRTHQLKMDVIGNNIANVNTVGFKKGKVTFQEVFYQTLKGASGGQGGKGGTNPQQVGLGVDVGAISTVHTQGPAQRTDDGLDIMINGDGFFVVSDDPNFLNRYFTRAGNFQFDGDGYLTTAEGLKVLGYTADDNGNISSQIGDIRIDKTDTVPPQASTKINFGGNLKASTEIDKPFKMDTDIFDSLGNKYTVEFNVTKKVAEDDGNTWNVSISGIKDSNGNIVEGSDGINFDQEISFDKDGKITGTTDASFNIGDIIKGANIGDNGEIKIDFSGLTQYGAEMDAKPYRGDGYGSGKVDGVAIDPKGVVEVVYTNGERKAIGQIVLAKFDNNPGLEKIGGNLFRDTRNSGEPNIVGAGSGGTGSTDAGRLEMSNVDLSQEFTEMITTQRGFQANSRIITTSDEMLQELVNLKR</sequence>
<feature type="domain" description="Flagellar basal-body/hook protein C-terminal" evidence="8">
    <location>
        <begin position="378"/>
        <end position="421"/>
    </location>
</feature>
<dbReference type="Pfam" id="PF07559">
    <property type="entry name" value="FlgE_D2"/>
    <property type="match status" value="1"/>
</dbReference>
<keyword evidence="11" id="KW-0966">Cell projection</keyword>
<dbReference type="Pfam" id="PF06429">
    <property type="entry name" value="Flg_bbr_C"/>
    <property type="match status" value="1"/>
</dbReference>
<dbReference type="EMBL" id="LGSS01000005">
    <property type="protein sequence ID" value="KNF08819.1"/>
    <property type="molecule type" value="Genomic_DNA"/>
</dbReference>
<evidence type="ECO:0000256" key="6">
    <source>
        <dbReference type="SAM" id="MobiDB-lite"/>
    </source>
</evidence>
<dbReference type="PANTHER" id="PTHR30435">
    <property type="entry name" value="FLAGELLAR PROTEIN"/>
    <property type="match status" value="1"/>
</dbReference>
<dbReference type="AlphaFoldDB" id="A0A0L0WBC1"/>
<dbReference type="InterPro" id="IPR011491">
    <property type="entry name" value="FlgE_D2"/>
</dbReference>
<comment type="function">
    <text evidence="5">A flexible structure which links the flagellar filament to the drive apparatus in the basal body.</text>
</comment>
<accession>A0A0L0WBC1</accession>
<comment type="similarity">
    <text evidence="2 5">Belongs to the flagella basal body rod proteins family.</text>
</comment>
<evidence type="ECO:0000313" key="12">
    <source>
        <dbReference type="Proteomes" id="UP000037267"/>
    </source>
</evidence>
<feature type="domain" description="Flagellar hook protein FlgE/F/G-like D1" evidence="10">
    <location>
        <begin position="95"/>
        <end position="160"/>
    </location>
</feature>
<reference evidence="12" key="1">
    <citation type="submission" date="2015-07" db="EMBL/GenBank/DDBJ databases">
        <title>Draft genome sequence of the purine-degrading Gottschalkia purinilyticum DSM 1384 (formerly Clostridium purinilyticum).</title>
        <authorList>
            <person name="Poehlein A."/>
            <person name="Schiel-Bengelsdorf B."/>
            <person name="Bengelsdorf F.R."/>
            <person name="Daniel R."/>
            <person name="Duerre P."/>
        </authorList>
    </citation>
    <scope>NUCLEOTIDE SEQUENCE [LARGE SCALE GENOMIC DNA]</scope>
    <source>
        <strain evidence="12">DSM 1384</strain>
    </source>
</reference>
<feature type="domain" description="Flagellar hook protein FlgE D2" evidence="9">
    <location>
        <begin position="190"/>
        <end position="303"/>
    </location>
</feature>
<dbReference type="InterPro" id="IPR010930">
    <property type="entry name" value="Flg_bb/hook_C_dom"/>
</dbReference>
<protein>
    <recommendedName>
        <fullName evidence="3 5">Flagellar hook protein FlgE</fullName>
    </recommendedName>
</protein>
<dbReference type="NCBIfam" id="TIGR03506">
    <property type="entry name" value="FlgEFG_subfam"/>
    <property type="match status" value="1"/>
</dbReference>
<organism evidence="11 12">
    <name type="scientific">Gottschalkia purinilytica</name>
    <name type="common">Clostridium purinilyticum</name>
    <dbReference type="NCBI Taxonomy" id="1503"/>
    <lineage>
        <taxon>Bacteria</taxon>
        <taxon>Bacillati</taxon>
        <taxon>Bacillota</taxon>
        <taxon>Tissierellia</taxon>
        <taxon>Tissierellales</taxon>
        <taxon>Gottschalkiaceae</taxon>
        <taxon>Gottschalkia</taxon>
    </lineage>
</organism>
<comment type="subcellular location">
    <subcellularLocation>
        <location evidence="1 5">Bacterial flagellum basal body</location>
    </subcellularLocation>
</comment>
<evidence type="ECO:0000256" key="4">
    <source>
        <dbReference type="ARBA" id="ARBA00023143"/>
    </source>
</evidence>
<evidence type="ECO:0000256" key="1">
    <source>
        <dbReference type="ARBA" id="ARBA00004117"/>
    </source>
</evidence>
<gene>
    <name evidence="11" type="primary">flgE</name>
    <name evidence="11" type="ORF">CLPU_5c01260</name>
</gene>
<dbReference type="STRING" id="1503.CLPU_5c01260"/>
<dbReference type="InterPro" id="IPR053967">
    <property type="entry name" value="LlgE_F_G-like_D1"/>
</dbReference>
<dbReference type="SUPFAM" id="SSF117143">
    <property type="entry name" value="Flagellar hook protein flgE"/>
    <property type="match status" value="1"/>
</dbReference>
<dbReference type="GO" id="GO:0005829">
    <property type="term" value="C:cytosol"/>
    <property type="evidence" value="ECO:0007669"/>
    <property type="project" value="TreeGrafter"/>
</dbReference>
<dbReference type="GO" id="GO:0009425">
    <property type="term" value="C:bacterial-type flagellum basal body"/>
    <property type="evidence" value="ECO:0007669"/>
    <property type="project" value="UniProtKB-SubCell"/>
</dbReference>
<evidence type="ECO:0000256" key="5">
    <source>
        <dbReference type="RuleBase" id="RU362116"/>
    </source>
</evidence>
<keyword evidence="4 5" id="KW-0975">Bacterial flagellum</keyword>
<evidence type="ECO:0000259" key="8">
    <source>
        <dbReference type="Pfam" id="PF06429"/>
    </source>
</evidence>
<dbReference type="InterPro" id="IPR001444">
    <property type="entry name" value="Flag_bb_rod_N"/>
</dbReference>
<dbReference type="InterPro" id="IPR037058">
    <property type="entry name" value="Falgellar_hook_FlgE_sf"/>
</dbReference>
<dbReference type="RefSeq" id="WP_050354916.1">
    <property type="nucleotide sequence ID" value="NZ_LGSS01000005.1"/>
</dbReference>
<dbReference type="OrthoDB" id="9804559at2"/>
<proteinExistence type="inferred from homology"/>
<evidence type="ECO:0000259" key="9">
    <source>
        <dbReference type="Pfam" id="PF07559"/>
    </source>
</evidence>
<dbReference type="InterPro" id="IPR037925">
    <property type="entry name" value="FlgE/F/G-like"/>
</dbReference>